<keyword evidence="6" id="KW-1185">Reference proteome</keyword>
<evidence type="ECO:0000256" key="3">
    <source>
        <dbReference type="SAM" id="Coils"/>
    </source>
</evidence>
<dbReference type="SUPFAM" id="SSF117281">
    <property type="entry name" value="Kelch motif"/>
    <property type="match status" value="1"/>
</dbReference>
<feature type="compositionally biased region" description="Polar residues" evidence="4">
    <location>
        <begin position="1017"/>
        <end position="1027"/>
    </location>
</feature>
<dbReference type="AlphaFoldDB" id="A0A7I4BVX1"/>
<sequence>MALSEASNPAPGLDVGQKALENVGVARGSSGELGNSSESGSSTETVREESSPRPSTATGIFFREFPARLSGFDSLRDRGNVSSGSLGVRPSTDSHDSRRDGFPRGFSVVSPAFAGSRRMVENSDGVPSKGEITENVVRDQQGAGGMQRMVAMDAEDSSRSMAIQFDSETKDRVLIDDSPVRGGSERNEMTPEMGSFHLGQSEDSDVDESRLEKSLGSLAARRHDHKRHSYIKRKNSTDEKVAPVDGLPVKSQLYDGFVRGTERAHDAKRDGYISSRLFARPLAGREENFSNYNSPSPDAQAETNMGSIEITLNGGPGWSNVHPRGNRPEPRHFHAATVVGRRMVVVGGQTASGPSNDVQMLHLHRMMWSELGRGRAFANGQPGNLKASTPGPLPLCRGHSLISWGKTVLLIGGELNPGSDRVEVWSFDLEMECWTRITAKGEIPAARSGQSVTRAGSILIMFGGETPKGQKLNDLHILDLKSLMWLPLHTSGSGPSPRTKHCAAMYDDRYLLIFGGASKSKPLNDLFALDFETMEWSKMKTKGITPSPRSGHAGILVGDKWYIAGGETRGHGSTETLMLDVANLTWSGIAATTANTPVANQGLSLVLVQRKEKTMLVAFGGKGSEVCNQVQVLYIMPLDHVKRSSYSGNSEARDSQSNATAPSVAGSGLSCACVDVAKAHLSPLSEEHCSSRNSPGNSPLPEAPFDLTGVIPLRRRYGAETNESKYSTPRQPPEEILSRVLRETSSHRSSPLQQYKQGFDGVHADLEMRGKLAPIVTRSSENPRKPEGSTRRKESLDFTLSSVMKSREYVDSRRGVVTDLSLRTKSHASDWAESLFTASQRHSCEGEECSDSQLLADLQDAMTMERRIHLINKYRQSFEMKLAAAVRRGELAEGQLSTALKGKEEAEKSLQLALKTRQHAEGKLAASLKGQMDLKERVAAAERAQEDSNNLCNVVHSENLRLEHDLAFLKAVLEDTQMELQSTRELLATERTRSFNLQMEVFDLKKKLPPSMLTGEGSESTPGTQLLPSFENVSEAE</sequence>
<dbReference type="RefSeq" id="XP_024392045.1">
    <property type="nucleotide sequence ID" value="XM_024536277.2"/>
</dbReference>
<dbReference type="Pfam" id="PF24681">
    <property type="entry name" value="Kelch_KLHDC2_KLHL20_DRC7"/>
    <property type="match status" value="1"/>
</dbReference>
<dbReference type="FunCoup" id="A0A7I4BVX1">
    <property type="interactions" value="1978"/>
</dbReference>
<dbReference type="GeneID" id="112290208"/>
<dbReference type="Gene3D" id="2.120.10.80">
    <property type="entry name" value="Kelch-type beta propeller"/>
    <property type="match status" value="2"/>
</dbReference>
<gene>
    <name evidence="5" type="primary">LOC112290208</name>
</gene>
<feature type="region of interest" description="Disordered" evidence="4">
    <location>
        <begin position="775"/>
        <end position="796"/>
    </location>
</feature>
<dbReference type="Gramene" id="Pp3c1_4300V3.3">
    <property type="protein sequence ID" value="Pp3c1_4300V3.3"/>
    <property type="gene ID" value="Pp3c1_4300"/>
</dbReference>
<dbReference type="InterPro" id="IPR006652">
    <property type="entry name" value="Kelch_1"/>
</dbReference>
<feature type="region of interest" description="Disordered" evidence="4">
    <location>
        <begin position="73"/>
        <end position="103"/>
    </location>
</feature>
<keyword evidence="3" id="KW-0175">Coiled coil</keyword>
<evidence type="ECO:0000256" key="4">
    <source>
        <dbReference type="SAM" id="MobiDB-lite"/>
    </source>
</evidence>
<feature type="region of interest" description="Disordered" evidence="4">
    <location>
        <begin position="1"/>
        <end position="59"/>
    </location>
</feature>
<dbReference type="InParanoid" id="A0A7I4BVX1"/>
<reference evidence="5" key="3">
    <citation type="submission" date="2020-12" db="UniProtKB">
        <authorList>
            <consortium name="EnsemblPlants"/>
        </authorList>
    </citation>
    <scope>IDENTIFICATION</scope>
</reference>
<proteinExistence type="predicted"/>
<organism evidence="5 6">
    <name type="scientific">Physcomitrium patens</name>
    <name type="common">Spreading-leaved earth moss</name>
    <name type="synonym">Physcomitrella patens</name>
    <dbReference type="NCBI Taxonomy" id="3218"/>
    <lineage>
        <taxon>Eukaryota</taxon>
        <taxon>Viridiplantae</taxon>
        <taxon>Streptophyta</taxon>
        <taxon>Embryophyta</taxon>
        <taxon>Bryophyta</taxon>
        <taxon>Bryophytina</taxon>
        <taxon>Bryopsida</taxon>
        <taxon>Funariidae</taxon>
        <taxon>Funariales</taxon>
        <taxon>Funariaceae</taxon>
        <taxon>Physcomitrium</taxon>
    </lineage>
</organism>
<feature type="compositionally biased region" description="Basic and acidic residues" evidence="4">
    <location>
        <begin position="176"/>
        <end position="189"/>
    </location>
</feature>
<reference evidence="5 6" key="2">
    <citation type="journal article" date="2018" name="Plant J.">
        <title>The Physcomitrella patens chromosome-scale assembly reveals moss genome structure and evolution.</title>
        <authorList>
            <person name="Lang D."/>
            <person name="Ullrich K.K."/>
            <person name="Murat F."/>
            <person name="Fuchs J."/>
            <person name="Jenkins J."/>
            <person name="Haas F.B."/>
            <person name="Piednoel M."/>
            <person name="Gundlach H."/>
            <person name="Van Bel M."/>
            <person name="Meyberg R."/>
            <person name="Vives C."/>
            <person name="Morata J."/>
            <person name="Symeonidi A."/>
            <person name="Hiss M."/>
            <person name="Muchero W."/>
            <person name="Kamisugi Y."/>
            <person name="Saleh O."/>
            <person name="Blanc G."/>
            <person name="Decker E.L."/>
            <person name="van Gessel N."/>
            <person name="Grimwood J."/>
            <person name="Hayes R.D."/>
            <person name="Graham S.W."/>
            <person name="Gunter L.E."/>
            <person name="McDaniel S.F."/>
            <person name="Hoernstein S.N.W."/>
            <person name="Larsson A."/>
            <person name="Li F.W."/>
            <person name="Perroud P.F."/>
            <person name="Phillips J."/>
            <person name="Ranjan P."/>
            <person name="Rokshar D.S."/>
            <person name="Rothfels C.J."/>
            <person name="Schneider L."/>
            <person name="Shu S."/>
            <person name="Stevenson D.W."/>
            <person name="Thummler F."/>
            <person name="Tillich M."/>
            <person name="Villarreal Aguilar J.C."/>
            <person name="Widiez T."/>
            <person name="Wong G.K."/>
            <person name="Wymore A."/>
            <person name="Zhang Y."/>
            <person name="Zimmer A.D."/>
            <person name="Quatrano R.S."/>
            <person name="Mayer K.F.X."/>
            <person name="Goodstein D."/>
            <person name="Casacuberta J.M."/>
            <person name="Vandepoele K."/>
            <person name="Reski R."/>
            <person name="Cuming A.C."/>
            <person name="Tuskan G.A."/>
            <person name="Maumus F."/>
            <person name="Salse J."/>
            <person name="Schmutz J."/>
            <person name="Rensing S.A."/>
        </authorList>
    </citation>
    <scope>NUCLEOTIDE SEQUENCE [LARGE SCALE GENOMIC DNA]</scope>
    <source>
        <strain evidence="5 6">cv. Gransden 2004</strain>
    </source>
</reference>
<reference evidence="5 6" key="1">
    <citation type="journal article" date="2008" name="Science">
        <title>The Physcomitrella genome reveals evolutionary insights into the conquest of land by plants.</title>
        <authorList>
            <person name="Rensing S."/>
            <person name="Lang D."/>
            <person name="Zimmer A."/>
            <person name="Terry A."/>
            <person name="Salamov A."/>
            <person name="Shapiro H."/>
            <person name="Nishiyama T."/>
            <person name="Perroud P.-F."/>
            <person name="Lindquist E."/>
            <person name="Kamisugi Y."/>
            <person name="Tanahashi T."/>
            <person name="Sakakibara K."/>
            <person name="Fujita T."/>
            <person name="Oishi K."/>
            <person name="Shin-I T."/>
            <person name="Kuroki Y."/>
            <person name="Toyoda A."/>
            <person name="Suzuki Y."/>
            <person name="Hashimoto A."/>
            <person name="Yamaguchi K."/>
            <person name="Sugano A."/>
            <person name="Kohara Y."/>
            <person name="Fujiyama A."/>
            <person name="Anterola A."/>
            <person name="Aoki S."/>
            <person name="Ashton N."/>
            <person name="Barbazuk W.B."/>
            <person name="Barker E."/>
            <person name="Bennetzen J."/>
            <person name="Bezanilla M."/>
            <person name="Blankenship R."/>
            <person name="Cho S.H."/>
            <person name="Dutcher S."/>
            <person name="Estelle M."/>
            <person name="Fawcett J.A."/>
            <person name="Gundlach H."/>
            <person name="Hanada K."/>
            <person name="Heyl A."/>
            <person name="Hicks K.A."/>
            <person name="Hugh J."/>
            <person name="Lohr M."/>
            <person name="Mayer K."/>
            <person name="Melkozernov A."/>
            <person name="Murata T."/>
            <person name="Nelson D."/>
            <person name="Pils B."/>
            <person name="Prigge M."/>
            <person name="Reiss B."/>
            <person name="Renner T."/>
            <person name="Rombauts S."/>
            <person name="Rushton P."/>
            <person name="Sanderfoot A."/>
            <person name="Schween G."/>
            <person name="Shiu S.-H."/>
            <person name="Stueber K."/>
            <person name="Theodoulou F.L."/>
            <person name="Tu H."/>
            <person name="Van de Peer Y."/>
            <person name="Verrier P.J."/>
            <person name="Waters E."/>
            <person name="Wood A."/>
            <person name="Yang L."/>
            <person name="Cove D."/>
            <person name="Cuming A."/>
            <person name="Hasebe M."/>
            <person name="Lucas S."/>
            <person name="Mishler D.B."/>
            <person name="Reski R."/>
            <person name="Grigoriev I."/>
            <person name="Quatrano R.S."/>
            <person name="Boore J.L."/>
        </authorList>
    </citation>
    <scope>NUCLEOTIDE SEQUENCE [LARGE SCALE GENOMIC DNA]</scope>
    <source>
        <strain evidence="5 6">cv. Gransden 2004</strain>
    </source>
</reference>
<feature type="compositionally biased region" description="Basic and acidic residues" evidence="4">
    <location>
        <begin position="92"/>
        <end position="102"/>
    </location>
</feature>
<dbReference type="OrthoDB" id="10251809at2759"/>
<evidence type="ECO:0000313" key="6">
    <source>
        <dbReference type="Proteomes" id="UP000006727"/>
    </source>
</evidence>
<dbReference type="EMBL" id="ABEU02000001">
    <property type="status" value="NOT_ANNOTATED_CDS"/>
    <property type="molecule type" value="Genomic_DNA"/>
</dbReference>
<name>A0A7I4BVX1_PHYPA</name>
<keyword evidence="2" id="KW-0677">Repeat</keyword>
<feature type="region of interest" description="Disordered" evidence="4">
    <location>
        <begin position="686"/>
        <end position="706"/>
    </location>
</feature>
<dbReference type="EnsemblPlants" id="Pp3c1_4300V3.3">
    <property type="protein sequence ID" value="Pp3c1_4300V3.3"/>
    <property type="gene ID" value="Pp3c1_4300"/>
</dbReference>
<dbReference type="PANTHER" id="PTHR46093">
    <property type="entry name" value="ACYL-COA-BINDING DOMAIN-CONTAINING PROTEIN 5"/>
    <property type="match status" value="1"/>
</dbReference>
<feature type="coiled-coil region" evidence="3">
    <location>
        <begin position="959"/>
        <end position="986"/>
    </location>
</feature>
<feature type="compositionally biased region" description="Low complexity" evidence="4">
    <location>
        <begin position="28"/>
        <end position="44"/>
    </location>
</feature>
<feature type="compositionally biased region" description="Basic and acidic residues" evidence="4">
    <location>
        <begin position="781"/>
        <end position="796"/>
    </location>
</feature>
<feature type="region of interest" description="Disordered" evidence="4">
    <location>
        <begin position="1009"/>
        <end position="1037"/>
    </location>
</feature>
<feature type="region of interest" description="Disordered" evidence="4">
    <location>
        <begin position="176"/>
        <end position="205"/>
    </location>
</feature>
<evidence type="ECO:0000313" key="5">
    <source>
        <dbReference type="EnsemblPlants" id="Pp3c1_4300V3.3"/>
    </source>
</evidence>
<evidence type="ECO:0000256" key="1">
    <source>
        <dbReference type="ARBA" id="ARBA00022441"/>
    </source>
</evidence>
<protein>
    <submittedName>
        <fullName evidence="5">Uncharacterized protein</fullName>
    </submittedName>
</protein>
<accession>A0A7I4BVX1</accession>
<evidence type="ECO:0000256" key="2">
    <source>
        <dbReference type="ARBA" id="ARBA00022737"/>
    </source>
</evidence>
<keyword evidence="1" id="KW-0880">Kelch repeat</keyword>
<dbReference type="InterPro" id="IPR015915">
    <property type="entry name" value="Kelch-typ_b-propeller"/>
</dbReference>
<dbReference type="KEGG" id="ppp:112290208"/>
<dbReference type="Pfam" id="PF01344">
    <property type="entry name" value="Kelch_1"/>
    <property type="match status" value="1"/>
</dbReference>
<dbReference type="Proteomes" id="UP000006727">
    <property type="component" value="Chromosome 1"/>
</dbReference>
<dbReference type="PANTHER" id="PTHR46093:SF4">
    <property type="entry name" value="GALACTOSE OXIDASE_KELCH REPEAT SUPERFAMILY PROTEIN"/>
    <property type="match status" value="1"/>
</dbReference>